<protein>
    <submittedName>
        <fullName evidence="3">Uncharacterized protein</fullName>
    </submittedName>
</protein>
<dbReference type="Pfam" id="PF00415">
    <property type="entry name" value="RCC1"/>
    <property type="match status" value="1"/>
</dbReference>
<dbReference type="GO" id="GO:0005737">
    <property type="term" value="C:cytoplasm"/>
    <property type="evidence" value="ECO:0007669"/>
    <property type="project" value="TreeGrafter"/>
</dbReference>
<dbReference type="PROSITE" id="PS50012">
    <property type="entry name" value="RCC1_3"/>
    <property type="match status" value="1"/>
</dbReference>
<comment type="caution">
    <text evidence="3">The sequence shown here is derived from an EMBL/GenBank/DDBJ whole genome shotgun (WGS) entry which is preliminary data.</text>
</comment>
<dbReference type="PANTHER" id="PTHR45982:SF1">
    <property type="entry name" value="REGULATOR OF CHROMOSOME CONDENSATION"/>
    <property type="match status" value="1"/>
</dbReference>
<feature type="region of interest" description="Disordered" evidence="2">
    <location>
        <begin position="14"/>
        <end position="33"/>
    </location>
</feature>
<dbReference type="SUPFAM" id="SSF50985">
    <property type="entry name" value="RCC1/BLIP-II"/>
    <property type="match status" value="2"/>
</dbReference>
<proteinExistence type="predicted"/>
<name>A0AA88H4X7_NAELO</name>
<keyword evidence="4" id="KW-1185">Reference proteome</keyword>
<sequence length="456" mass="51054">MYSLIALSEEYYTHPPSGLSTSSSSSQEEGCTSPNTPFFTYSKMLSQNLKERNIRIKEVVAGTDRLVFFIAVDGSVYVLGKVDKCTNGMTKDAVEDWKLKNPNKEFLDFPQCIVRGCDKPMEKVIVGFKHTLFHAKDGEIYGCGDNDRRQMNFEGFHVSRAFGLRKIVLPNEPNTKFKLACSGCDFSVYITNDERMFSSGGNYSGQCGIGVYRDVLMAEINYKAQLESLHAPCTTITKINATYNTTIFLTADQKLYGFGDDSYGCLGCGELYQRDNYKIIRVGISSADFLKEQIADFSCGLFFVGVITCSNDLYVLGYNNFCQISCNETSQIYIPTKITPFNGIAQSISCGGYHSLLLTTDMRVFGTGDTSDYAFFKVGAQYHHFTELNLKPIFAKRKQDRVKTLSISAGVSHSVVYTLSTSLTLCFPFMNKILRSANHLSDVDISFWNEDVEMRV</sequence>
<feature type="compositionally biased region" description="Low complexity" evidence="2">
    <location>
        <begin position="17"/>
        <end position="33"/>
    </location>
</feature>
<evidence type="ECO:0000256" key="2">
    <source>
        <dbReference type="SAM" id="MobiDB-lite"/>
    </source>
</evidence>
<dbReference type="GeneID" id="68101937"/>
<dbReference type="Pfam" id="PF13540">
    <property type="entry name" value="RCC1_2"/>
    <property type="match status" value="1"/>
</dbReference>
<accession>A0AA88H4X7</accession>
<dbReference type="InterPro" id="IPR000408">
    <property type="entry name" value="Reg_chr_condens"/>
</dbReference>
<dbReference type="GO" id="GO:0005085">
    <property type="term" value="F:guanyl-nucleotide exchange factor activity"/>
    <property type="evidence" value="ECO:0007669"/>
    <property type="project" value="TreeGrafter"/>
</dbReference>
<dbReference type="RefSeq" id="XP_044554800.1">
    <property type="nucleotide sequence ID" value="XM_044699675.1"/>
</dbReference>
<dbReference type="InterPro" id="IPR009091">
    <property type="entry name" value="RCC1/BLIP-II"/>
</dbReference>
<dbReference type="EMBL" id="PYSW02000003">
    <property type="protein sequence ID" value="KAG2392906.1"/>
    <property type="molecule type" value="Genomic_DNA"/>
</dbReference>
<dbReference type="PROSITE" id="PS00626">
    <property type="entry name" value="RCC1_2"/>
    <property type="match status" value="1"/>
</dbReference>
<dbReference type="InterPro" id="IPR051553">
    <property type="entry name" value="Ran_GTPase-activating"/>
</dbReference>
<evidence type="ECO:0000256" key="1">
    <source>
        <dbReference type="PROSITE-ProRule" id="PRU00235"/>
    </source>
</evidence>
<dbReference type="Gene3D" id="2.130.10.30">
    <property type="entry name" value="Regulator of chromosome condensation 1/beta-lactamase-inhibitor protein II"/>
    <property type="match status" value="2"/>
</dbReference>
<evidence type="ECO:0000313" key="4">
    <source>
        <dbReference type="Proteomes" id="UP000816034"/>
    </source>
</evidence>
<evidence type="ECO:0000313" key="3">
    <source>
        <dbReference type="EMBL" id="KAG2392906.1"/>
    </source>
</evidence>
<feature type="repeat" description="RCC1" evidence="1">
    <location>
        <begin position="311"/>
        <end position="361"/>
    </location>
</feature>
<reference evidence="3 4" key="1">
    <citation type="journal article" date="2018" name="BMC Genomics">
        <title>The genome of Naegleria lovaniensis, the basis for a comparative approach to unravel pathogenicity factors of the human pathogenic amoeba N. fowleri.</title>
        <authorList>
            <person name="Liechti N."/>
            <person name="Schurch N."/>
            <person name="Bruggmann R."/>
            <person name="Wittwer M."/>
        </authorList>
    </citation>
    <scope>NUCLEOTIDE SEQUENCE [LARGE SCALE GENOMIC DNA]</scope>
    <source>
        <strain evidence="3 4">ATCC 30569</strain>
    </source>
</reference>
<organism evidence="3 4">
    <name type="scientific">Naegleria lovaniensis</name>
    <name type="common">Amoeba</name>
    <dbReference type="NCBI Taxonomy" id="51637"/>
    <lineage>
        <taxon>Eukaryota</taxon>
        <taxon>Discoba</taxon>
        <taxon>Heterolobosea</taxon>
        <taxon>Tetramitia</taxon>
        <taxon>Eutetramitia</taxon>
        <taxon>Vahlkampfiidae</taxon>
        <taxon>Naegleria</taxon>
    </lineage>
</organism>
<dbReference type="AlphaFoldDB" id="A0AA88H4X7"/>
<gene>
    <name evidence="3" type="ORF">C9374_009483</name>
</gene>
<dbReference type="PANTHER" id="PTHR45982">
    <property type="entry name" value="REGULATOR OF CHROMOSOME CONDENSATION"/>
    <property type="match status" value="1"/>
</dbReference>
<dbReference type="Proteomes" id="UP000816034">
    <property type="component" value="Unassembled WGS sequence"/>
</dbReference>